<evidence type="ECO:0000313" key="9">
    <source>
        <dbReference type="EMBL" id="KIE44464.1"/>
    </source>
</evidence>
<evidence type="ECO:0000256" key="6">
    <source>
        <dbReference type="ARBA" id="ARBA00022989"/>
    </source>
</evidence>
<evidence type="ECO:0000256" key="5">
    <source>
        <dbReference type="ARBA" id="ARBA00022692"/>
    </source>
</evidence>
<comment type="subcellular location">
    <subcellularLocation>
        <location evidence="1">Cell membrane</location>
        <topology evidence="1">Multi-pass membrane protein</topology>
    </subcellularLocation>
</comment>
<reference evidence="9 10" key="1">
    <citation type="journal article" date="2015" name="Infect. Genet. Evol.">
        <title>Genomic sequences of six botulinum neurotoxin-producing strains representing three clostridial species illustrate the mobility and diversity of botulinum neurotoxin genes.</title>
        <authorList>
            <person name="Smith T.J."/>
            <person name="Hill K.K."/>
            <person name="Xie G."/>
            <person name="Foley B.T."/>
            <person name="Williamson C.H."/>
            <person name="Foster J.T."/>
            <person name="Johnson S.L."/>
            <person name="Chertkov O."/>
            <person name="Teshima H."/>
            <person name="Gibbons H.S."/>
            <person name="Johnsky L.A."/>
            <person name="Karavis M.A."/>
            <person name="Smith L.A."/>
        </authorList>
    </citation>
    <scope>NUCLEOTIDE SEQUENCE [LARGE SCALE GENOMIC DNA]</scope>
    <source>
        <strain evidence="9 10">CDC 2741</strain>
    </source>
</reference>
<dbReference type="Proteomes" id="UP000031366">
    <property type="component" value="Unassembled WGS sequence"/>
</dbReference>
<organism evidence="9 10">
    <name type="scientific">Clostridium argentinense CDC 2741</name>
    <dbReference type="NCBI Taxonomy" id="1418104"/>
    <lineage>
        <taxon>Bacteria</taxon>
        <taxon>Bacillati</taxon>
        <taxon>Bacillota</taxon>
        <taxon>Clostridia</taxon>
        <taxon>Eubacteriales</taxon>
        <taxon>Clostridiaceae</taxon>
        <taxon>Clostridium</taxon>
    </lineage>
</organism>
<feature type="transmembrane region" description="Helical" evidence="8">
    <location>
        <begin position="102"/>
        <end position="121"/>
    </location>
</feature>
<sequence>MKKNKLTFPFIYISLILFLIVSIIIAVNVGSVNISGTELCKIIINNISNKEFFPKTWSNSVENIVWQLRLPRALLAAIVGAGLSLSGVLMQALTKNVLADPYILGISSGASTGAVLTILLGSTLSLPILSVHLGAFIGALLSSIIVFVISSSQGKFSSSGLVLTGVAVASIFSAITNFVMFKAKDVRKLYSVMFWMTGSLAGSKWNDLLLAFLVLVVSSIIALIIHKTLDAILLGEDAAITLGVNIKLLKKIIIATSTLLTGIMVSLSGIIGFVGLVIPHISRTIAGSVHKKLIPLTILLGSLFLIWSDILARIIGSPEELPIGVVTAFIGAPFFLLLLKKSKYSFGG</sequence>
<evidence type="ECO:0000256" key="7">
    <source>
        <dbReference type="ARBA" id="ARBA00023136"/>
    </source>
</evidence>
<dbReference type="OrthoDB" id="9792889at2"/>
<evidence type="ECO:0000256" key="8">
    <source>
        <dbReference type="SAM" id="Phobius"/>
    </source>
</evidence>
<dbReference type="SUPFAM" id="SSF81345">
    <property type="entry name" value="ABC transporter involved in vitamin B12 uptake, BtuC"/>
    <property type="match status" value="1"/>
</dbReference>
<feature type="transmembrane region" description="Helical" evidence="8">
    <location>
        <begin position="293"/>
        <end position="315"/>
    </location>
</feature>
<dbReference type="InterPro" id="IPR000522">
    <property type="entry name" value="ABC_transptr_permease_BtuC"/>
</dbReference>
<dbReference type="FunFam" id="1.10.3470.10:FF:000001">
    <property type="entry name" value="Vitamin B12 ABC transporter permease BtuC"/>
    <property type="match status" value="1"/>
</dbReference>
<feature type="transmembrane region" description="Helical" evidence="8">
    <location>
        <begin position="73"/>
        <end position="90"/>
    </location>
</feature>
<feature type="transmembrane region" description="Helical" evidence="8">
    <location>
        <begin position="252"/>
        <end position="281"/>
    </location>
</feature>
<evidence type="ECO:0000313" key="10">
    <source>
        <dbReference type="Proteomes" id="UP000031366"/>
    </source>
</evidence>
<keyword evidence="7 8" id="KW-0472">Membrane</keyword>
<dbReference type="GO" id="GO:0005886">
    <property type="term" value="C:plasma membrane"/>
    <property type="evidence" value="ECO:0007669"/>
    <property type="project" value="UniProtKB-SubCell"/>
</dbReference>
<evidence type="ECO:0000256" key="2">
    <source>
        <dbReference type="ARBA" id="ARBA00007935"/>
    </source>
</evidence>
<keyword evidence="3" id="KW-0813">Transport</keyword>
<comment type="similarity">
    <text evidence="2">Belongs to the binding-protein-dependent transport system permease family. FecCD subfamily.</text>
</comment>
<keyword evidence="10" id="KW-1185">Reference proteome</keyword>
<proteinExistence type="inferred from homology"/>
<feature type="transmembrane region" description="Helical" evidence="8">
    <location>
        <begin position="208"/>
        <end position="226"/>
    </location>
</feature>
<feature type="transmembrane region" description="Helical" evidence="8">
    <location>
        <begin position="321"/>
        <end position="339"/>
    </location>
</feature>
<keyword evidence="5 8" id="KW-0812">Transmembrane</keyword>
<evidence type="ECO:0000256" key="3">
    <source>
        <dbReference type="ARBA" id="ARBA00022448"/>
    </source>
</evidence>
<feature type="transmembrane region" description="Helical" evidence="8">
    <location>
        <begin position="6"/>
        <end position="27"/>
    </location>
</feature>
<feature type="transmembrane region" description="Helical" evidence="8">
    <location>
        <begin position="161"/>
        <end position="181"/>
    </location>
</feature>
<protein>
    <submittedName>
        <fullName evidence="9">FecCD transport family protein</fullName>
    </submittedName>
</protein>
<dbReference type="AlphaFoldDB" id="A0A0C1TUM9"/>
<dbReference type="Pfam" id="PF01032">
    <property type="entry name" value="FecCD"/>
    <property type="match status" value="1"/>
</dbReference>
<dbReference type="CDD" id="cd06550">
    <property type="entry name" value="TM_ABC_iron-siderophores_like"/>
    <property type="match status" value="1"/>
</dbReference>
<feature type="transmembrane region" description="Helical" evidence="8">
    <location>
        <begin position="128"/>
        <end position="149"/>
    </location>
</feature>
<dbReference type="PANTHER" id="PTHR30472:SF18">
    <property type="entry name" value="IRON(III) DICITRATE ABC TRANSPORTER,PERMEASE PROTEIN"/>
    <property type="match status" value="1"/>
</dbReference>
<dbReference type="InterPro" id="IPR037294">
    <property type="entry name" value="ABC_BtuC-like"/>
</dbReference>
<evidence type="ECO:0000256" key="1">
    <source>
        <dbReference type="ARBA" id="ARBA00004651"/>
    </source>
</evidence>
<dbReference type="Gene3D" id="1.10.3470.10">
    <property type="entry name" value="ABC transporter involved in vitamin B12 uptake, BtuC"/>
    <property type="match status" value="1"/>
</dbReference>
<keyword evidence="4" id="KW-1003">Cell membrane</keyword>
<dbReference type="EMBL" id="AYSO01000020">
    <property type="protein sequence ID" value="KIE44464.1"/>
    <property type="molecule type" value="Genomic_DNA"/>
</dbReference>
<accession>A0A0C1TUM9</accession>
<dbReference type="RefSeq" id="WP_039636131.1">
    <property type="nucleotide sequence ID" value="NZ_AYSO01000020.1"/>
</dbReference>
<dbReference type="STRING" id="29341.RSJ17_04510"/>
<gene>
    <name evidence="9" type="ORF">U732_341</name>
</gene>
<name>A0A0C1TUM9_9CLOT</name>
<dbReference type="GO" id="GO:0022857">
    <property type="term" value="F:transmembrane transporter activity"/>
    <property type="evidence" value="ECO:0007669"/>
    <property type="project" value="InterPro"/>
</dbReference>
<dbReference type="GO" id="GO:0033214">
    <property type="term" value="P:siderophore-iron import into cell"/>
    <property type="evidence" value="ECO:0007669"/>
    <property type="project" value="TreeGrafter"/>
</dbReference>
<evidence type="ECO:0000256" key="4">
    <source>
        <dbReference type="ARBA" id="ARBA00022475"/>
    </source>
</evidence>
<dbReference type="PANTHER" id="PTHR30472">
    <property type="entry name" value="FERRIC ENTEROBACTIN TRANSPORT SYSTEM PERMEASE PROTEIN"/>
    <property type="match status" value="1"/>
</dbReference>
<keyword evidence="6 8" id="KW-1133">Transmembrane helix</keyword>
<comment type="caution">
    <text evidence="9">The sequence shown here is derived from an EMBL/GenBank/DDBJ whole genome shotgun (WGS) entry which is preliminary data.</text>
</comment>